<accession>A0ABD2QAN6</accession>
<keyword evidence="2" id="KW-1185">Reference proteome</keyword>
<sequence length="247" mass="28467">MIKPRRENSLELPPCYLQLFLVILRLLPSTDRTRLIAANPLAPSLILPWNEKLSVAQLAAMSLEPYLAYEHFCRPNQFQHKTRFELTCIEVKDNSPAYGQYLSMCLYFLEQSLSKFRRSRSKGQIRSVDMKRLRKAHKSMLTALRYKLGSARTEKVIQGRKEFASYVAKGEFVHFEELMESQFSLMPNRIDSSHPLTDVRGFLNDQIDAEKLNNELPLSSDPVNAYETSSLPSKPHIYASLKSDSDY</sequence>
<dbReference type="EMBL" id="JBJKFK010000511">
    <property type="protein sequence ID" value="KAL3316621.1"/>
    <property type="molecule type" value="Genomic_DNA"/>
</dbReference>
<comment type="caution">
    <text evidence="1">The sequence shown here is derived from an EMBL/GenBank/DDBJ whole genome shotgun (WGS) entry which is preliminary data.</text>
</comment>
<gene>
    <name evidence="1" type="ORF">Ciccas_004731</name>
</gene>
<evidence type="ECO:0000313" key="1">
    <source>
        <dbReference type="EMBL" id="KAL3316621.1"/>
    </source>
</evidence>
<proteinExistence type="predicted"/>
<organism evidence="1 2">
    <name type="scientific">Cichlidogyrus casuarinus</name>
    <dbReference type="NCBI Taxonomy" id="1844966"/>
    <lineage>
        <taxon>Eukaryota</taxon>
        <taxon>Metazoa</taxon>
        <taxon>Spiralia</taxon>
        <taxon>Lophotrochozoa</taxon>
        <taxon>Platyhelminthes</taxon>
        <taxon>Monogenea</taxon>
        <taxon>Monopisthocotylea</taxon>
        <taxon>Dactylogyridea</taxon>
        <taxon>Ancyrocephalidae</taxon>
        <taxon>Cichlidogyrus</taxon>
    </lineage>
</organism>
<evidence type="ECO:0000313" key="2">
    <source>
        <dbReference type="Proteomes" id="UP001626550"/>
    </source>
</evidence>
<reference evidence="1 2" key="1">
    <citation type="submission" date="2024-11" db="EMBL/GenBank/DDBJ databases">
        <title>Adaptive evolution of stress response genes in parasites aligns with host niche diversity.</title>
        <authorList>
            <person name="Hahn C."/>
            <person name="Resl P."/>
        </authorList>
    </citation>
    <scope>NUCLEOTIDE SEQUENCE [LARGE SCALE GENOMIC DNA]</scope>
    <source>
        <strain evidence="1">EGGRZ-B1_66</strain>
        <tissue evidence="1">Body</tissue>
    </source>
</reference>
<dbReference type="Proteomes" id="UP001626550">
    <property type="component" value="Unassembled WGS sequence"/>
</dbReference>
<name>A0ABD2QAN6_9PLAT</name>
<protein>
    <submittedName>
        <fullName evidence="1">Uncharacterized protein</fullName>
    </submittedName>
</protein>
<dbReference type="AlphaFoldDB" id="A0ABD2QAN6"/>